<dbReference type="Gene3D" id="3.40.630.30">
    <property type="match status" value="1"/>
</dbReference>
<dbReference type="PANTHER" id="PTHR20958">
    <property type="entry name" value="GLYCINE N-ACYLTRANSFERASE-LIKE PROTEIN"/>
    <property type="match status" value="1"/>
</dbReference>
<sequence>MYTHSHPYTTLLSHLNAHLPHSGPLYRRIQYQASHPSSTAHVLVSFPETSAGNEHGSDSDREPWLAAYADIHRGPDTQVWLFSSIESSVNLGDGISNGNGNTNISQLNSHSREITKTHLLSLFTYIQTTLVPPYVSSLPTTTLQPTVPSTVDEGVPKIPAHKSTSYLLGTVNTTLESLIVELRDEGKLTIHRGAGVHYVKYCFSSEAFADHSSLLEEKEKENSKEGGGGGYRFRDSSGILGIQDHHINLVKNRTNIPRSREALLAMGGVALYHDDPSSQPGSSPPPPPPFDKEGREMPIAWAFLGFDGSLCSLHVEPEHRGCGLAGVVGKEVMKRGVEVFEPGDEPVGGSGPQSKSEEWYFADVAVDNAASRRVMEKMGGVARWRVAWMVVEVEK</sequence>
<evidence type="ECO:0000313" key="3">
    <source>
        <dbReference type="EMBL" id="KAL2834616.1"/>
    </source>
</evidence>
<dbReference type="Proteomes" id="UP001610446">
    <property type="component" value="Unassembled WGS sequence"/>
</dbReference>
<dbReference type="PROSITE" id="PS51186">
    <property type="entry name" value="GNAT"/>
    <property type="match status" value="1"/>
</dbReference>
<evidence type="ECO:0000313" key="4">
    <source>
        <dbReference type="Proteomes" id="UP001610446"/>
    </source>
</evidence>
<dbReference type="InterPro" id="IPR016181">
    <property type="entry name" value="Acyl_CoA_acyltransferase"/>
</dbReference>
<evidence type="ECO:0000259" key="2">
    <source>
        <dbReference type="PROSITE" id="PS51186"/>
    </source>
</evidence>
<keyword evidence="4" id="KW-1185">Reference proteome</keyword>
<dbReference type="InterPro" id="IPR053225">
    <property type="entry name" value="Acyl-CoA_N-acyltransferase"/>
</dbReference>
<comment type="caution">
    <text evidence="3">The sequence shown here is derived from an EMBL/GenBank/DDBJ whole genome shotgun (WGS) entry which is preliminary data.</text>
</comment>
<protein>
    <recommendedName>
        <fullName evidence="2">N-acetyltransferase domain-containing protein</fullName>
    </recommendedName>
</protein>
<proteinExistence type="predicted"/>
<feature type="domain" description="N-acetyltransferase" evidence="2">
    <location>
        <begin position="250"/>
        <end position="395"/>
    </location>
</feature>
<name>A0ABR4J3J7_9EURO</name>
<dbReference type="SUPFAM" id="SSF55729">
    <property type="entry name" value="Acyl-CoA N-acyltransferases (Nat)"/>
    <property type="match status" value="1"/>
</dbReference>
<dbReference type="InterPro" id="IPR000182">
    <property type="entry name" value="GNAT_dom"/>
</dbReference>
<reference evidence="3 4" key="1">
    <citation type="submission" date="2024-07" db="EMBL/GenBank/DDBJ databases">
        <title>Section-level genome sequencing and comparative genomics of Aspergillus sections Usti and Cavernicolus.</title>
        <authorList>
            <consortium name="Lawrence Berkeley National Laboratory"/>
            <person name="Nybo J.L."/>
            <person name="Vesth T.C."/>
            <person name="Theobald S."/>
            <person name="Frisvad J.C."/>
            <person name="Larsen T.O."/>
            <person name="Kjaerboelling I."/>
            <person name="Rothschild-Mancinelli K."/>
            <person name="Lyhne E.K."/>
            <person name="Kogle M.E."/>
            <person name="Barry K."/>
            <person name="Clum A."/>
            <person name="Na H."/>
            <person name="Ledsgaard L."/>
            <person name="Lin J."/>
            <person name="Lipzen A."/>
            <person name="Kuo A."/>
            <person name="Riley R."/>
            <person name="Mondo S."/>
            <person name="Labutti K."/>
            <person name="Haridas S."/>
            <person name="Pangalinan J."/>
            <person name="Salamov A.A."/>
            <person name="Simmons B.A."/>
            <person name="Magnuson J.K."/>
            <person name="Chen J."/>
            <person name="Drula E."/>
            <person name="Henrissat B."/>
            <person name="Wiebenga A."/>
            <person name="Lubbers R.J."/>
            <person name="Gomes A.C."/>
            <person name="Makela M.R."/>
            <person name="Stajich J."/>
            <person name="Grigoriev I.V."/>
            <person name="Mortensen U.H."/>
            <person name="De Vries R.P."/>
            <person name="Baker S.E."/>
            <person name="Andersen M.R."/>
        </authorList>
    </citation>
    <scope>NUCLEOTIDE SEQUENCE [LARGE SCALE GENOMIC DNA]</scope>
    <source>
        <strain evidence="3 4">CBS 123904</strain>
    </source>
</reference>
<dbReference type="EMBL" id="JBFXLU010000220">
    <property type="protein sequence ID" value="KAL2834616.1"/>
    <property type="molecule type" value="Genomic_DNA"/>
</dbReference>
<organism evidence="3 4">
    <name type="scientific">Aspergillus pseudoustus</name>
    <dbReference type="NCBI Taxonomy" id="1810923"/>
    <lineage>
        <taxon>Eukaryota</taxon>
        <taxon>Fungi</taxon>
        <taxon>Dikarya</taxon>
        <taxon>Ascomycota</taxon>
        <taxon>Pezizomycotina</taxon>
        <taxon>Eurotiomycetes</taxon>
        <taxon>Eurotiomycetidae</taxon>
        <taxon>Eurotiales</taxon>
        <taxon>Aspergillaceae</taxon>
        <taxon>Aspergillus</taxon>
        <taxon>Aspergillus subgen. Nidulantes</taxon>
    </lineage>
</organism>
<feature type="region of interest" description="Disordered" evidence="1">
    <location>
        <begin position="273"/>
        <end position="294"/>
    </location>
</feature>
<evidence type="ECO:0000256" key="1">
    <source>
        <dbReference type="SAM" id="MobiDB-lite"/>
    </source>
</evidence>
<accession>A0ABR4J3J7</accession>
<gene>
    <name evidence="3" type="ORF">BJY01DRAFT_224275</name>
</gene>
<dbReference type="PANTHER" id="PTHR20958:SF6">
    <property type="entry name" value="GLYCINE N-ACYLTRANSFERASE-LIKE PROTEIN"/>
    <property type="match status" value="1"/>
</dbReference>